<evidence type="ECO:0000256" key="2">
    <source>
        <dbReference type="ARBA" id="ARBA00023274"/>
    </source>
</evidence>
<dbReference type="GO" id="GO:0006412">
    <property type="term" value="P:translation"/>
    <property type="evidence" value="ECO:0007669"/>
    <property type="project" value="UniProtKB-UniRule"/>
</dbReference>
<name>A0A5C0UDZ9_9PROT</name>
<dbReference type="PANTHER" id="PTHR23321">
    <property type="entry name" value="RIBOSOMAL PROTEIN S15, BACTERIAL AND ORGANELLAR"/>
    <property type="match status" value="1"/>
</dbReference>
<dbReference type="InterPro" id="IPR000589">
    <property type="entry name" value="Ribosomal_uS15"/>
</dbReference>
<dbReference type="AlphaFoldDB" id="A0A5C0UDZ9"/>
<dbReference type="KEGG" id="cip:FZC35_02250"/>
<dbReference type="OrthoDB" id="9799262at2"/>
<keyword evidence="2 4" id="KW-0687">Ribonucleoprotein</keyword>
<keyword evidence="4" id="KW-0694">RNA-binding</keyword>
<comment type="function">
    <text evidence="4">Forms an intersubunit bridge (bridge B4) with the 23S rRNA of the 50S subunit in the ribosome.</text>
</comment>
<dbReference type="Proteomes" id="UP000325155">
    <property type="component" value="Chromosome"/>
</dbReference>
<dbReference type="FunFam" id="1.10.287.10:FF:000002">
    <property type="entry name" value="30S ribosomal protein S15"/>
    <property type="match status" value="1"/>
</dbReference>
<keyword evidence="4" id="KW-0699">rRNA-binding</keyword>
<protein>
    <recommendedName>
        <fullName evidence="4">Small ribosomal subunit protein uS15</fullName>
    </recommendedName>
</protein>
<dbReference type="SUPFAM" id="SSF47060">
    <property type="entry name" value="S15/NS1 RNA-binding domain"/>
    <property type="match status" value="1"/>
</dbReference>
<evidence type="ECO:0000256" key="5">
    <source>
        <dbReference type="RuleBase" id="RU003919"/>
    </source>
</evidence>
<dbReference type="GO" id="GO:0019843">
    <property type="term" value="F:rRNA binding"/>
    <property type="evidence" value="ECO:0007669"/>
    <property type="project" value="UniProtKB-UniRule"/>
</dbReference>
<dbReference type="GO" id="GO:0022627">
    <property type="term" value="C:cytosolic small ribosomal subunit"/>
    <property type="evidence" value="ECO:0007669"/>
    <property type="project" value="TreeGrafter"/>
</dbReference>
<comment type="subunit">
    <text evidence="3 4">Part of the 30S ribosomal subunit. Forms a bridge to the 50S subunit in the 70S ribosome, contacting the 23S rRNA.</text>
</comment>
<evidence type="ECO:0000313" key="6">
    <source>
        <dbReference type="EMBL" id="QEK38305.1"/>
    </source>
</evidence>
<dbReference type="EMBL" id="CP043315">
    <property type="protein sequence ID" value="QEK38305.1"/>
    <property type="molecule type" value="Genomic_DNA"/>
</dbReference>
<comment type="similarity">
    <text evidence="4 5">Belongs to the universal ribosomal protein uS15 family.</text>
</comment>
<dbReference type="HAMAP" id="MF_01343_B">
    <property type="entry name" value="Ribosomal_uS15_B"/>
    <property type="match status" value="1"/>
</dbReference>
<gene>
    <name evidence="4 6" type="primary">rpsO</name>
    <name evidence="6" type="ORF">FZC35_02250</name>
</gene>
<dbReference type="SMART" id="SM01387">
    <property type="entry name" value="Ribosomal_S15"/>
    <property type="match status" value="1"/>
</dbReference>
<keyword evidence="1 4" id="KW-0689">Ribosomal protein</keyword>
<dbReference type="Pfam" id="PF00312">
    <property type="entry name" value="Ribosomal_S15"/>
    <property type="match status" value="1"/>
</dbReference>
<dbReference type="CDD" id="cd00353">
    <property type="entry name" value="Ribosomal_S15p_S13e"/>
    <property type="match status" value="1"/>
</dbReference>
<evidence type="ECO:0000313" key="7">
    <source>
        <dbReference type="Proteomes" id="UP000325155"/>
    </source>
</evidence>
<dbReference type="GO" id="GO:0003735">
    <property type="term" value="F:structural constituent of ribosome"/>
    <property type="evidence" value="ECO:0007669"/>
    <property type="project" value="InterPro"/>
</dbReference>
<comment type="function">
    <text evidence="4">One of the primary rRNA binding proteins, it binds directly to 16S rRNA where it helps nucleate assembly of the platform of the 30S subunit by binding and bridging several RNA helices of the 16S rRNA.</text>
</comment>
<proteinExistence type="inferred from homology"/>
<dbReference type="Gene3D" id="1.10.287.10">
    <property type="entry name" value="S15/NS1, RNA-binding"/>
    <property type="match status" value="1"/>
</dbReference>
<evidence type="ECO:0000256" key="3">
    <source>
        <dbReference type="ARBA" id="ARBA00064542"/>
    </source>
</evidence>
<keyword evidence="7" id="KW-1185">Reference proteome</keyword>
<organism evidence="6 7">
    <name type="scientific">Candidatus Cytomitobacter indipagum</name>
    <dbReference type="NCBI Taxonomy" id="2601575"/>
    <lineage>
        <taxon>Bacteria</taxon>
        <taxon>Pseudomonadati</taxon>
        <taxon>Pseudomonadota</taxon>
        <taxon>Alphaproteobacteria</taxon>
        <taxon>Holosporales</taxon>
        <taxon>Holosporaceae</taxon>
        <taxon>Candidatus Cytomitobacter</taxon>
    </lineage>
</organism>
<reference evidence="6 7" key="1">
    <citation type="submission" date="2019-08" db="EMBL/GenBank/DDBJ databases">
        <title>Highly reduced genomes of protist endosymbionts show evolutionary convergence.</title>
        <authorList>
            <person name="George E."/>
            <person name="Husnik F."/>
            <person name="Tashyreva D."/>
            <person name="Prokopchuk G."/>
            <person name="Horak A."/>
            <person name="Kwong W.K."/>
            <person name="Lukes J."/>
            <person name="Keeling P.J."/>
        </authorList>
    </citation>
    <scope>NUCLEOTIDE SEQUENCE [LARGE SCALE GENOMIC DNA]</scope>
    <source>
        <strain evidence="6">1605</strain>
    </source>
</reference>
<dbReference type="InterPro" id="IPR005290">
    <property type="entry name" value="Ribosomal_uS15_bac-type"/>
</dbReference>
<dbReference type="NCBIfam" id="TIGR00952">
    <property type="entry name" value="S15_bact"/>
    <property type="match status" value="1"/>
</dbReference>
<accession>A0A5C0UDZ9</accession>
<dbReference type="InterPro" id="IPR009068">
    <property type="entry name" value="uS15_NS1_RNA-bd_sf"/>
</dbReference>
<evidence type="ECO:0000256" key="1">
    <source>
        <dbReference type="ARBA" id="ARBA00022980"/>
    </source>
</evidence>
<evidence type="ECO:0000256" key="4">
    <source>
        <dbReference type="HAMAP-Rule" id="MF_01343"/>
    </source>
</evidence>
<dbReference type="PANTHER" id="PTHR23321:SF26">
    <property type="entry name" value="SMALL RIBOSOMAL SUBUNIT PROTEIN US15M"/>
    <property type="match status" value="1"/>
</dbReference>
<sequence>MVNIDKQEIINQFREHDTDTGSSQLQIALLTKRIQEMSEHLKTHKKDFPVQRRLKQLASYRKKLGLHVRKQGENKLLELNKRLGLRN</sequence>